<dbReference type="InterPro" id="IPR002477">
    <property type="entry name" value="Peptidoglycan-bd-like"/>
</dbReference>
<sequence>MSVETKATTTESTTKPVELPILRIGMEGGAVMLLQQLLESHSYRTGGIDGKFGSRTEQALKKFQTTQSLVVDGTVGAKTWGKLGDRLVNP</sequence>
<proteinExistence type="predicted"/>
<dbReference type="Proteomes" id="UP000729701">
    <property type="component" value="Unassembled WGS sequence"/>
</dbReference>
<evidence type="ECO:0000313" key="3">
    <source>
        <dbReference type="Proteomes" id="UP000729701"/>
    </source>
</evidence>
<comment type="caution">
    <text evidence="2">The sequence shown here is derived from an EMBL/GenBank/DDBJ whole genome shotgun (WGS) entry which is preliminary data.</text>
</comment>
<reference evidence="2" key="2">
    <citation type="journal article" date="2022" name="Microbiol. Resour. Announc.">
        <title>Metagenome Sequencing to Explore Phylogenomics of Terrestrial Cyanobacteria.</title>
        <authorList>
            <person name="Ward R.D."/>
            <person name="Stajich J.E."/>
            <person name="Johansen J.R."/>
            <person name="Huntemann M."/>
            <person name="Clum A."/>
            <person name="Foster B."/>
            <person name="Foster B."/>
            <person name="Roux S."/>
            <person name="Palaniappan K."/>
            <person name="Varghese N."/>
            <person name="Mukherjee S."/>
            <person name="Reddy T.B.K."/>
            <person name="Daum C."/>
            <person name="Copeland A."/>
            <person name="Chen I.A."/>
            <person name="Ivanova N.N."/>
            <person name="Kyrpides N.C."/>
            <person name="Shapiro N."/>
            <person name="Eloe-Fadrosh E.A."/>
            <person name="Pietrasiak N."/>
        </authorList>
    </citation>
    <scope>NUCLEOTIDE SEQUENCE</scope>
    <source>
        <strain evidence="2">GSE-NOS-MK-12-04C</strain>
    </source>
</reference>
<dbReference type="InterPro" id="IPR036366">
    <property type="entry name" value="PGBDSf"/>
</dbReference>
<dbReference type="AlphaFoldDB" id="A0A951UUM1"/>
<evidence type="ECO:0000259" key="1">
    <source>
        <dbReference type="Pfam" id="PF01471"/>
    </source>
</evidence>
<accession>A0A951UUM1</accession>
<dbReference type="InterPro" id="IPR036365">
    <property type="entry name" value="PGBD-like_sf"/>
</dbReference>
<evidence type="ECO:0000313" key="2">
    <source>
        <dbReference type="EMBL" id="MBW4670184.1"/>
    </source>
</evidence>
<gene>
    <name evidence="2" type="ORF">KME60_22925</name>
</gene>
<dbReference type="Gene3D" id="1.10.101.10">
    <property type="entry name" value="PGBD-like superfamily/PGBD"/>
    <property type="match status" value="1"/>
</dbReference>
<organism evidence="2 3">
    <name type="scientific">Cyanomargarita calcarea GSE-NOS-MK-12-04C</name>
    <dbReference type="NCBI Taxonomy" id="2839659"/>
    <lineage>
        <taxon>Bacteria</taxon>
        <taxon>Bacillati</taxon>
        <taxon>Cyanobacteriota</taxon>
        <taxon>Cyanophyceae</taxon>
        <taxon>Nostocales</taxon>
        <taxon>Cyanomargaritaceae</taxon>
        <taxon>Cyanomargarita</taxon>
    </lineage>
</organism>
<feature type="domain" description="Peptidoglycan binding-like" evidence="1">
    <location>
        <begin position="28"/>
        <end position="83"/>
    </location>
</feature>
<protein>
    <submittedName>
        <fullName evidence="2">Peptidoglycan-binding protein</fullName>
    </submittedName>
</protein>
<reference evidence="2" key="1">
    <citation type="submission" date="2021-05" db="EMBL/GenBank/DDBJ databases">
        <authorList>
            <person name="Pietrasiak N."/>
            <person name="Ward R."/>
            <person name="Stajich J.E."/>
            <person name="Kurbessoian T."/>
        </authorList>
    </citation>
    <scope>NUCLEOTIDE SEQUENCE</scope>
    <source>
        <strain evidence="2">GSE-NOS-MK-12-04C</strain>
    </source>
</reference>
<dbReference type="Pfam" id="PF01471">
    <property type="entry name" value="PG_binding_1"/>
    <property type="match status" value="1"/>
</dbReference>
<name>A0A951UUM1_9CYAN</name>
<dbReference type="EMBL" id="JAHHGZ010000028">
    <property type="protein sequence ID" value="MBW4670184.1"/>
    <property type="molecule type" value="Genomic_DNA"/>
</dbReference>
<dbReference type="SUPFAM" id="SSF47090">
    <property type="entry name" value="PGBD-like"/>
    <property type="match status" value="1"/>
</dbReference>